<dbReference type="SUPFAM" id="SSF48150">
    <property type="entry name" value="DNA-glycosylase"/>
    <property type="match status" value="1"/>
</dbReference>
<comment type="cofactor">
    <cofactor evidence="2">
        <name>Zn(2+)</name>
        <dbReference type="ChEBI" id="CHEBI:29105"/>
    </cofactor>
</comment>
<dbReference type="Gene3D" id="3.40.10.10">
    <property type="entry name" value="DNA Methylphosphotriester Repair Domain"/>
    <property type="match status" value="1"/>
</dbReference>
<evidence type="ECO:0000256" key="2">
    <source>
        <dbReference type="ARBA" id="ARBA00001947"/>
    </source>
</evidence>
<evidence type="ECO:0000256" key="4">
    <source>
        <dbReference type="ARBA" id="ARBA00022603"/>
    </source>
</evidence>
<dbReference type="InterPro" id="IPR003265">
    <property type="entry name" value="HhH-GPD_domain"/>
</dbReference>
<evidence type="ECO:0000256" key="1">
    <source>
        <dbReference type="ARBA" id="ARBA00000086"/>
    </source>
</evidence>
<keyword evidence="13" id="KW-0234">DNA repair</keyword>
<evidence type="ECO:0000313" key="16">
    <source>
        <dbReference type="Proteomes" id="UP000008385"/>
    </source>
</evidence>
<keyword evidence="8" id="KW-0862">Zinc</keyword>
<dbReference type="GO" id="GO:0043916">
    <property type="term" value="F:DNA-7-methylguanine glycosylase activity"/>
    <property type="evidence" value="ECO:0007669"/>
    <property type="project" value="TreeGrafter"/>
</dbReference>
<dbReference type="AlphaFoldDB" id="F5Y0W2"/>
<keyword evidence="6" id="KW-0479">Metal-binding</keyword>
<dbReference type="InterPro" id="IPR010316">
    <property type="entry name" value="AlkA_N"/>
</dbReference>
<dbReference type="InterPro" id="IPR035451">
    <property type="entry name" value="Ada-like_dom_sf"/>
</dbReference>
<dbReference type="InterPro" id="IPR011257">
    <property type="entry name" value="DNA_glycosylase"/>
</dbReference>
<dbReference type="InterPro" id="IPR018060">
    <property type="entry name" value="HTH_AraC"/>
</dbReference>
<keyword evidence="10" id="KW-0238">DNA-binding</keyword>
<dbReference type="PANTHER" id="PTHR43003">
    <property type="entry name" value="DNA-3-METHYLADENINE GLYCOSYLASE"/>
    <property type="match status" value="1"/>
</dbReference>
<name>F5Y0W2_RAMTT</name>
<dbReference type="GO" id="GO:0006307">
    <property type="term" value="P:DNA alkylation repair"/>
    <property type="evidence" value="ECO:0007669"/>
    <property type="project" value="TreeGrafter"/>
</dbReference>
<gene>
    <name evidence="15" type="ordered locus">Rta_10950</name>
</gene>
<dbReference type="GO" id="GO:0005737">
    <property type="term" value="C:cytoplasm"/>
    <property type="evidence" value="ECO:0007669"/>
    <property type="project" value="TreeGrafter"/>
</dbReference>
<dbReference type="eggNOG" id="COG2169">
    <property type="taxonomic scope" value="Bacteria"/>
</dbReference>
<dbReference type="GO" id="GO:0006285">
    <property type="term" value="P:base-excision repair, AP site formation"/>
    <property type="evidence" value="ECO:0007669"/>
    <property type="project" value="TreeGrafter"/>
</dbReference>
<dbReference type="InterPro" id="IPR023170">
    <property type="entry name" value="HhH_base_excis_C"/>
</dbReference>
<evidence type="ECO:0000256" key="5">
    <source>
        <dbReference type="ARBA" id="ARBA00022679"/>
    </source>
</evidence>
<keyword evidence="9" id="KW-0805">Transcription regulation</keyword>
<dbReference type="PANTHER" id="PTHR43003:SF13">
    <property type="entry name" value="DNA-3-METHYLADENINE GLYCOSYLASE 2"/>
    <property type="match status" value="1"/>
</dbReference>
<evidence type="ECO:0000256" key="8">
    <source>
        <dbReference type="ARBA" id="ARBA00022833"/>
    </source>
</evidence>
<dbReference type="GO" id="GO:0032131">
    <property type="term" value="F:alkylated DNA binding"/>
    <property type="evidence" value="ECO:0007669"/>
    <property type="project" value="TreeGrafter"/>
</dbReference>
<dbReference type="Gene3D" id="1.10.340.30">
    <property type="entry name" value="Hypothetical protein, domain 2"/>
    <property type="match status" value="1"/>
</dbReference>
<dbReference type="SUPFAM" id="SSF55945">
    <property type="entry name" value="TATA-box binding protein-like"/>
    <property type="match status" value="1"/>
</dbReference>
<dbReference type="Gene3D" id="1.10.1670.10">
    <property type="entry name" value="Helix-hairpin-Helix base-excision DNA repair enzymes (C-terminal)"/>
    <property type="match status" value="1"/>
</dbReference>
<keyword evidence="7" id="KW-0227">DNA damage</keyword>
<dbReference type="EMBL" id="CP000245">
    <property type="protein sequence ID" value="AEG92180.1"/>
    <property type="molecule type" value="Genomic_DNA"/>
</dbReference>
<dbReference type="STRING" id="365046.Rta_10950"/>
<accession>F5Y0W2</accession>
<reference evidence="16" key="1">
    <citation type="submission" date="2006-01" db="EMBL/GenBank/DDBJ databases">
        <title>Genome of the cyst-dividing bacterium Ramlibacter tataouinensis.</title>
        <authorList>
            <person name="Barakat M."/>
            <person name="Ortet P."/>
            <person name="De Luca G."/>
            <person name="Jourlin-Castelli C."/>
            <person name="Ansaldi M."/>
            <person name="Py B."/>
            <person name="Fichant G."/>
            <person name="Coutinho P."/>
            <person name="Voulhoux R."/>
            <person name="Bastien O."/>
            <person name="Roy S."/>
            <person name="Marechal E."/>
            <person name="Henrissat B."/>
            <person name="Quentin Y."/>
            <person name="Noirot P."/>
            <person name="Filloux A."/>
            <person name="Mejean V."/>
            <person name="DuBow M."/>
            <person name="Barras F."/>
            <person name="Heulin T."/>
        </authorList>
    </citation>
    <scope>NUCLEOTIDE SEQUENCE [LARGE SCALE GENOMIC DNA]</scope>
    <source>
        <strain evidence="16">ATCC BAA-407 / DSM 14655 / LMG 21543 / TTB310</strain>
    </source>
</reference>
<keyword evidence="5 15" id="KW-0808">Transferase</keyword>
<dbReference type="Pfam" id="PF12833">
    <property type="entry name" value="HTH_18"/>
    <property type="match status" value="1"/>
</dbReference>
<dbReference type="SMART" id="SM00342">
    <property type="entry name" value="HTH_ARAC"/>
    <property type="match status" value="1"/>
</dbReference>
<evidence type="ECO:0000313" key="15">
    <source>
        <dbReference type="EMBL" id="AEG92180.1"/>
    </source>
</evidence>
<dbReference type="GO" id="GO:0008270">
    <property type="term" value="F:zinc ion binding"/>
    <property type="evidence" value="ECO:0007669"/>
    <property type="project" value="InterPro"/>
</dbReference>
<keyword evidence="11" id="KW-0010">Activator</keyword>
<dbReference type="GO" id="GO:0008725">
    <property type="term" value="F:DNA-3-methyladenine glycosylase activity"/>
    <property type="evidence" value="ECO:0007669"/>
    <property type="project" value="TreeGrafter"/>
</dbReference>
<evidence type="ECO:0000256" key="12">
    <source>
        <dbReference type="ARBA" id="ARBA00023163"/>
    </source>
</evidence>
<comment type="catalytic activity">
    <reaction evidence="1">
        <text>Hydrolysis of alkylated DNA, releasing 3-methyladenine, 3-methylguanine, 7-methylguanine and 7-methyladenine.</text>
        <dbReference type="EC" id="3.2.2.21"/>
    </reaction>
</comment>
<dbReference type="SUPFAM" id="SSF46689">
    <property type="entry name" value="Homeodomain-like"/>
    <property type="match status" value="2"/>
</dbReference>
<organism evidence="15 16">
    <name type="scientific">Ramlibacter tataouinensis (strain ATCC BAA-407 / DSM 14655 / LMG 21543 / TTB310)</name>
    <dbReference type="NCBI Taxonomy" id="365046"/>
    <lineage>
        <taxon>Bacteria</taxon>
        <taxon>Pseudomonadati</taxon>
        <taxon>Pseudomonadota</taxon>
        <taxon>Betaproteobacteria</taxon>
        <taxon>Burkholderiales</taxon>
        <taxon>Comamonadaceae</taxon>
        <taxon>Ramlibacter</taxon>
    </lineage>
</organism>
<dbReference type="InterPro" id="IPR051912">
    <property type="entry name" value="Alkylbase_DNA_Glycosylase/TA"/>
</dbReference>
<dbReference type="CDD" id="cd00056">
    <property type="entry name" value="ENDO3c"/>
    <property type="match status" value="1"/>
</dbReference>
<dbReference type="HOGENOM" id="CLU_000445_72_6_4"/>
<dbReference type="PROSITE" id="PS01124">
    <property type="entry name" value="HTH_ARAC_FAMILY_2"/>
    <property type="match status" value="1"/>
</dbReference>
<dbReference type="Proteomes" id="UP000008385">
    <property type="component" value="Chromosome"/>
</dbReference>
<dbReference type="SMART" id="SM01009">
    <property type="entry name" value="AlkA_N"/>
    <property type="match status" value="1"/>
</dbReference>
<dbReference type="PATRIC" id="fig|365046.3.peg.1121"/>
<keyword evidence="4" id="KW-0489">Methyltransferase</keyword>
<protein>
    <recommendedName>
        <fullName evidence="3">DNA-3-methyladenine glycosylase II</fullName>
        <ecNumber evidence="3">3.2.2.21</ecNumber>
    </recommendedName>
</protein>
<dbReference type="Pfam" id="PF00730">
    <property type="entry name" value="HhH-GPD"/>
    <property type="match status" value="1"/>
</dbReference>
<dbReference type="GO" id="GO:0032993">
    <property type="term" value="C:protein-DNA complex"/>
    <property type="evidence" value="ECO:0007669"/>
    <property type="project" value="TreeGrafter"/>
</dbReference>
<evidence type="ECO:0000256" key="11">
    <source>
        <dbReference type="ARBA" id="ARBA00023159"/>
    </source>
</evidence>
<dbReference type="GO" id="GO:0043565">
    <property type="term" value="F:sequence-specific DNA binding"/>
    <property type="evidence" value="ECO:0007669"/>
    <property type="project" value="InterPro"/>
</dbReference>
<dbReference type="Gene3D" id="1.10.10.60">
    <property type="entry name" value="Homeodomain-like"/>
    <property type="match status" value="2"/>
</dbReference>
<evidence type="ECO:0000259" key="14">
    <source>
        <dbReference type="PROSITE" id="PS01124"/>
    </source>
</evidence>
<dbReference type="GO" id="GO:0003700">
    <property type="term" value="F:DNA-binding transcription factor activity"/>
    <property type="evidence" value="ECO:0007669"/>
    <property type="project" value="InterPro"/>
</dbReference>
<dbReference type="eggNOG" id="COG0122">
    <property type="taxonomic scope" value="Bacteria"/>
</dbReference>
<dbReference type="Pfam" id="PF06029">
    <property type="entry name" value="AlkA_N"/>
    <property type="match status" value="1"/>
</dbReference>
<dbReference type="InterPro" id="IPR018062">
    <property type="entry name" value="HTH_AraC-typ_CS"/>
</dbReference>
<dbReference type="Gene3D" id="3.30.310.20">
    <property type="entry name" value="DNA-3-methyladenine glycosylase AlkA, N-terminal domain"/>
    <property type="match status" value="1"/>
</dbReference>
<dbReference type="SMART" id="SM00478">
    <property type="entry name" value="ENDO3c"/>
    <property type="match status" value="1"/>
</dbReference>
<evidence type="ECO:0000256" key="9">
    <source>
        <dbReference type="ARBA" id="ARBA00023015"/>
    </source>
</evidence>
<dbReference type="InterPro" id="IPR009057">
    <property type="entry name" value="Homeodomain-like_sf"/>
</dbReference>
<dbReference type="GO" id="GO:0008168">
    <property type="term" value="F:methyltransferase activity"/>
    <property type="evidence" value="ECO:0007669"/>
    <property type="project" value="UniProtKB-KW"/>
</dbReference>
<evidence type="ECO:0000256" key="7">
    <source>
        <dbReference type="ARBA" id="ARBA00022763"/>
    </source>
</evidence>
<dbReference type="EC" id="3.2.2.21" evidence="3"/>
<keyword evidence="12" id="KW-0804">Transcription</keyword>
<evidence type="ECO:0000256" key="3">
    <source>
        <dbReference type="ARBA" id="ARBA00012000"/>
    </source>
</evidence>
<evidence type="ECO:0000256" key="6">
    <source>
        <dbReference type="ARBA" id="ARBA00022723"/>
    </source>
</evidence>
<keyword evidence="16" id="KW-1185">Reference proteome</keyword>
<dbReference type="SUPFAM" id="SSF57884">
    <property type="entry name" value="Ada DNA repair protein, N-terminal domain (N-Ada 10)"/>
    <property type="match status" value="1"/>
</dbReference>
<dbReference type="KEGG" id="rta:Rta_10950"/>
<reference evidence="15 16" key="2">
    <citation type="journal article" date="2011" name="PLoS ONE">
        <title>The Cyst-Dividing Bacterium Ramlibacter tataouinensis TTB310 Genome Reveals a Well-Stocked Toolbox for Adaptation to a Desert Environment.</title>
        <authorList>
            <person name="De Luca G."/>
            <person name="Barakat M."/>
            <person name="Ortet P."/>
            <person name="Fochesato S."/>
            <person name="Jourlin-Castelli C."/>
            <person name="Ansaldi M."/>
            <person name="Py B."/>
            <person name="Fichant G."/>
            <person name="Coutinho P.M."/>
            <person name="Voulhoux R."/>
            <person name="Bastien O."/>
            <person name="Marechal E."/>
            <person name="Henrissat B."/>
            <person name="Quentin Y."/>
            <person name="Noirot P."/>
            <person name="Filloux A."/>
            <person name="Mejean V."/>
            <person name="Dubow M.S."/>
            <person name="Barras F."/>
            <person name="Barbe V."/>
            <person name="Weissenbach J."/>
            <person name="Mihalcescu I."/>
            <person name="Vermeglio A."/>
            <person name="Achouak W."/>
            <person name="Heulin T."/>
        </authorList>
    </citation>
    <scope>NUCLEOTIDE SEQUENCE [LARGE SCALE GENOMIC DNA]</scope>
    <source>
        <strain evidence="16">ATCC BAA-407 / DSM 14655 / LMG 21543 / TTB310</strain>
    </source>
</reference>
<dbReference type="InterPro" id="IPR037046">
    <property type="entry name" value="AlkA_N_sf"/>
</dbReference>
<dbReference type="InterPro" id="IPR004026">
    <property type="entry name" value="Ada_DNA_repair_Zn-bd"/>
</dbReference>
<dbReference type="PROSITE" id="PS00041">
    <property type="entry name" value="HTH_ARAC_FAMILY_1"/>
    <property type="match status" value="1"/>
</dbReference>
<evidence type="ECO:0000256" key="10">
    <source>
        <dbReference type="ARBA" id="ARBA00023125"/>
    </source>
</evidence>
<feature type="domain" description="HTH araC/xylS-type" evidence="14">
    <location>
        <begin position="105"/>
        <end position="206"/>
    </location>
</feature>
<dbReference type="GO" id="GO:0032259">
    <property type="term" value="P:methylation"/>
    <property type="evidence" value="ECO:0007669"/>
    <property type="project" value="UniProtKB-KW"/>
</dbReference>
<evidence type="ECO:0000256" key="13">
    <source>
        <dbReference type="ARBA" id="ARBA00023204"/>
    </source>
</evidence>
<dbReference type="Pfam" id="PF02805">
    <property type="entry name" value="Ada_Zn_binding"/>
    <property type="match status" value="1"/>
</dbReference>
<sequence>MHALAMMPRMTPDHEAPLHADTCYLALKSRDARFDGCFFTGVTSTGIYCRPVCSVRTPKRENCRFFGHAAAAERAGFRPCLRCRPELAPHSLAWSVQDASAILARQAARLLDEPDAWPGGPPSMDQLAARLGVSDRHLRRIFEAQLGVSPVQYLQTRRLLMAKQLLADTDLPVTQVALISGYASVRRFNAAFLEHYGLNPSGLRRAGGPARGAGGLGIRLGYRPPYDVAAMLGFFARRVIAGVEFVDEAQRRLGRTLAIEAGGRVHRGWLVGTFDEDRHQLVLQVADSLLEALPLVIRRLRAALDLDADPKAVNAVLHASFPQGDGLRVPGTLSGWELAVRAVLGQQITVAAARTLAQRLVDRFGEPVETPLAGLTRLFPAPSVLAQAGGDALGQLGIVRQRQAAIVALARAVAGGGLQLHGGADVHATIAALRELPGIGDWTAQYIAMRALRWPDAFPAGDVALQKALGVLGAKNPAREAEAASQAWKPWRSYAVVRAWAAPSPGAVTLPETRAVRREPAAAGG</sequence>
<proteinExistence type="predicted"/>